<gene>
    <name evidence="2" type="ORF">PM001_LOCUS15633</name>
</gene>
<feature type="region of interest" description="Disordered" evidence="1">
    <location>
        <begin position="69"/>
        <end position="88"/>
    </location>
</feature>
<sequence length="144" mass="15622">MASFLLGDEYASSSSSSDEEVSRDIPPKAKASLPATATADIHLLPSVDELFFGNPSSVLTATPLRSSAAPKALSIKRKNEQMHPPAKKAVKKTALGNAFYKSQIAPFTPPQLRRPNISTEDRSSWNTLRTLAWQKKAKDARPSS</sequence>
<evidence type="ECO:0000313" key="2">
    <source>
        <dbReference type="EMBL" id="CAK7930483.1"/>
    </source>
</evidence>
<reference evidence="2" key="1">
    <citation type="submission" date="2024-01" db="EMBL/GenBank/DDBJ databases">
        <authorList>
            <person name="Webb A."/>
        </authorList>
    </citation>
    <scope>NUCLEOTIDE SEQUENCE</scope>
    <source>
        <strain evidence="2">Pm1</strain>
    </source>
</reference>
<dbReference type="Proteomes" id="UP001162060">
    <property type="component" value="Unassembled WGS sequence"/>
</dbReference>
<dbReference type="EMBL" id="CAKLBY020000167">
    <property type="protein sequence ID" value="CAK7930483.1"/>
    <property type="molecule type" value="Genomic_DNA"/>
</dbReference>
<protein>
    <submittedName>
        <fullName evidence="2">Uncharacterized protein</fullName>
    </submittedName>
</protein>
<dbReference type="AlphaFoldDB" id="A0AAV1U9Z9"/>
<organism evidence="2 3">
    <name type="scientific">Peronospora matthiolae</name>
    <dbReference type="NCBI Taxonomy" id="2874970"/>
    <lineage>
        <taxon>Eukaryota</taxon>
        <taxon>Sar</taxon>
        <taxon>Stramenopiles</taxon>
        <taxon>Oomycota</taxon>
        <taxon>Peronosporomycetes</taxon>
        <taxon>Peronosporales</taxon>
        <taxon>Peronosporaceae</taxon>
        <taxon>Peronospora</taxon>
    </lineage>
</organism>
<proteinExistence type="predicted"/>
<comment type="caution">
    <text evidence="2">The sequence shown here is derived from an EMBL/GenBank/DDBJ whole genome shotgun (WGS) entry which is preliminary data.</text>
</comment>
<evidence type="ECO:0000256" key="1">
    <source>
        <dbReference type="SAM" id="MobiDB-lite"/>
    </source>
</evidence>
<evidence type="ECO:0000313" key="3">
    <source>
        <dbReference type="Proteomes" id="UP001162060"/>
    </source>
</evidence>
<accession>A0AAV1U9Z9</accession>
<name>A0AAV1U9Z9_9STRA</name>
<feature type="region of interest" description="Disordered" evidence="1">
    <location>
        <begin position="1"/>
        <end position="32"/>
    </location>
</feature>